<feature type="transmembrane region" description="Helical" evidence="1">
    <location>
        <begin position="266"/>
        <end position="287"/>
    </location>
</feature>
<accession>A0A1R3K4C7</accession>
<feature type="transmembrane region" description="Helical" evidence="1">
    <location>
        <begin position="186"/>
        <end position="205"/>
    </location>
</feature>
<feature type="transmembrane region" description="Helical" evidence="1">
    <location>
        <begin position="331"/>
        <end position="350"/>
    </location>
</feature>
<evidence type="ECO:0000256" key="1">
    <source>
        <dbReference type="SAM" id="Phobius"/>
    </source>
</evidence>
<feature type="transmembrane region" description="Helical" evidence="1">
    <location>
        <begin position="217"/>
        <end position="237"/>
    </location>
</feature>
<dbReference type="Gene3D" id="1.20.1250.20">
    <property type="entry name" value="MFS general substrate transporter like domains"/>
    <property type="match status" value="1"/>
</dbReference>
<keyword evidence="1" id="KW-0472">Membrane</keyword>
<sequence length="540" mass="60276">MGVVIESSVWEPSSSVYVFIFLSCFLSLAFFPYYFSKHAPTKSSPFSDNSTSSSSLRFQRYFLFLYSLASVLEGLWSVYGEFELVYYGISKEETVSFLCIGFGAALFVGSFLGLLSDLIGRKKTCLVFCILHLIVGIWKRITSSPSFWVANVCLSLATSIFSFGFETWAVDEIDKQGHRQDVLHETFWLMTFFESAALIGSQVIGNWLVGSGNLEKGIASPSTAAILLAIVGIIVMSKGYKGTPRSMTFKDYRASFCACVLGDRRIWLMACAQACLYFSVAVFWILWAPTLVADGREVYLGLIYPCFLGARMLGSTVFPWLINASIRTEDCLVYAFTIQGLLLSIIAYDYQEIGVLVTQFSLFHVCIGLILPSLARLRTMYVPNELRGGMITLSLAPANAAILIILMQADQEVFWDGLGKWGKLTMINSAIVFSLVHVLIILAQCTEGTIENSTMIAFAAIGLFIAAGCMHVLKRRQAFNICRQYKGKNVLRNNQSILYPHRISTQILQAKRTIALSTNDKVQYKGGLMQWWPLIVKRIH</sequence>
<keyword evidence="1" id="KW-1133">Transmembrane helix</keyword>
<evidence type="ECO:0008006" key="4">
    <source>
        <dbReference type="Google" id="ProtNLM"/>
    </source>
</evidence>
<feature type="transmembrane region" description="Helical" evidence="1">
    <location>
        <begin position="389"/>
        <end position="409"/>
    </location>
</feature>
<dbReference type="GO" id="GO:0015098">
    <property type="term" value="F:molybdate ion transmembrane transporter activity"/>
    <property type="evidence" value="ECO:0007669"/>
    <property type="project" value="InterPro"/>
</dbReference>
<feature type="transmembrane region" description="Helical" evidence="1">
    <location>
        <begin position="299"/>
        <end position="322"/>
    </location>
</feature>
<gene>
    <name evidence="2" type="ORF">COLO4_11536</name>
</gene>
<feature type="transmembrane region" description="Helical" evidence="1">
    <location>
        <begin position="61"/>
        <end position="79"/>
    </location>
</feature>
<evidence type="ECO:0000313" key="2">
    <source>
        <dbReference type="EMBL" id="OMP01838.1"/>
    </source>
</evidence>
<feature type="transmembrane region" description="Helical" evidence="1">
    <location>
        <begin position="455"/>
        <end position="473"/>
    </location>
</feature>
<reference evidence="3" key="1">
    <citation type="submission" date="2013-09" db="EMBL/GenBank/DDBJ databases">
        <title>Corchorus olitorius genome sequencing.</title>
        <authorList>
            <person name="Alam M."/>
            <person name="Haque M.S."/>
            <person name="Islam M.S."/>
            <person name="Emdad E.M."/>
            <person name="Islam M.M."/>
            <person name="Ahmed B."/>
            <person name="Halim A."/>
            <person name="Hossen Q.M.M."/>
            <person name="Hossain M.Z."/>
            <person name="Ahmed R."/>
            <person name="Khan M.M."/>
            <person name="Islam R."/>
            <person name="Rashid M.M."/>
            <person name="Khan S.A."/>
            <person name="Rahman M.S."/>
            <person name="Alam M."/>
            <person name="Yahiya A.S."/>
            <person name="Khan M.S."/>
            <person name="Azam M.S."/>
            <person name="Haque T."/>
            <person name="Lashkar M.Z.H."/>
            <person name="Akhand A.I."/>
            <person name="Morshed G."/>
            <person name="Roy S."/>
            <person name="Uddin K.S."/>
            <person name="Rabeya T."/>
            <person name="Hossain A.S."/>
            <person name="Chowdhury A."/>
            <person name="Snigdha A.R."/>
            <person name="Mortoza M.S."/>
            <person name="Matin S.A."/>
            <person name="Hoque S.M.E."/>
            <person name="Islam M.K."/>
            <person name="Roy D.K."/>
            <person name="Haider R."/>
            <person name="Moosa M.M."/>
            <person name="Elias S.M."/>
            <person name="Hasan A.M."/>
            <person name="Jahan S."/>
            <person name="Shafiuddin M."/>
            <person name="Mahmood N."/>
            <person name="Shommy N.S."/>
        </authorList>
    </citation>
    <scope>NUCLEOTIDE SEQUENCE [LARGE SCALE GENOMIC DNA]</scope>
    <source>
        <strain evidence="3">cv. O-4</strain>
    </source>
</reference>
<comment type="caution">
    <text evidence="2">The sequence shown here is derived from an EMBL/GenBank/DDBJ whole genome shotgun (WGS) entry which is preliminary data.</text>
</comment>
<dbReference type="OrthoDB" id="263957at2759"/>
<dbReference type="Pfam" id="PF05631">
    <property type="entry name" value="MFS_5"/>
    <property type="match status" value="1"/>
</dbReference>
<feature type="transmembrane region" description="Helical" evidence="1">
    <location>
        <begin position="124"/>
        <end position="141"/>
    </location>
</feature>
<dbReference type="GO" id="GO:0016020">
    <property type="term" value="C:membrane"/>
    <property type="evidence" value="ECO:0007669"/>
    <property type="project" value="InterPro"/>
</dbReference>
<dbReference type="PANTHER" id="PTHR23516">
    <property type="entry name" value="SAM (S-ADENOSYL METHIONINE) TRANSPORTER"/>
    <property type="match status" value="1"/>
</dbReference>
<proteinExistence type="predicted"/>
<feature type="transmembrane region" description="Helical" evidence="1">
    <location>
        <begin position="421"/>
        <end position="443"/>
    </location>
</feature>
<name>A0A1R3K4C7_9ROSI</name>
<feature type="transmembrane region" description="Helical" evidence="1">
    <location>
        <begin position="16"/>
        <end position="35"/>
    </location>
</feature>
<evidence type="ECO:0000313" key="3">
    <source>
        <dbReference type="Proteomes" id="UP000187203"/>
    </source>
</evidence>
<protein>
    <recommendedName>
        <fullName evidence="4">Molybdate-anion transporter-like</fullName>
    </recommendedName>
</protein>
<dbReference type="PANTHER" id="PTHR23516:SF2">
    <property type="entry name" value="MOLYBDATE-ANION TRANSPORTER"/>
    <property type="match status" value="1"/>
</dbReference>
<dbReference type="Proteomes" id="UP000187203">
    <property type="component" value="Unassembled WGS sequence"/>
</dbReference>
<dbReference type="InterPro" id="IPR008509">
    <property type="entry name" value="MOT2/MFSD5"/>
</dbReference>
<feature type="transmembrane region" description="Helical" evidence="1">
    <location>
        <begin position="94"/>
        <end position="115"/>
    </location>
</feature>
<dbReference type="SUPFAM" id="SSF103473">
    <property type="entry name" value="MFS general substrate transporter"/>
    <property type="match status" value="2"/>
</dbReference>
<keyword evidence="3" id="KW-1185">Reference proteome</keyword>
<organism evidence="2 3">
    <name type="scientific">Corchorus olitorius</name>
    <dbReference type="NCBI Taxonomy" id="93759"/>
    <lineage>
        <taxon>Eukaryota</taxon>
        <taxon>Viridiplantae</taxon>
        <taxon>Streptophyta</taxon>
        <taxon>Embryophyta</taxon>
        <taxon>Tracheophyta</taxon>
        <taxon>Spermatophyta</taxon>
        <taxon>Magnoliopsida</taxon>
        <taxon>eudicotyledons</taxon>
        <taxon>Gunneridae</taxon>
        <taxon>Pentapetalae</taxon>
        <taxon>rosids</taxon>
        <taxon>malvids</taxon>
        <taxon>Malvales</taxon>
        <taxon>Malvaceae</taxon>
        <taxon>Grewioideae</taxon>
        <taxon>Apeibeae</taxon>
        <taxon>Corchorus</taxon>
    </lineage>
</organism>
<dbReference type="InterPro" id="IPR036259">
    <property type="entry name" value="MFS_trans_sf"/>
</dbReference>
<dbReference type="STRING" id="93759.A0A1R3K4C7"/>
<feature type="transmembrane region" description="Helical" evidence="1">
    <location>
        <begin position="147"/>
        <end position="165"/>
    </location>
</feature>
<keyword evidence="1" id="KW-0812">Transmembrane</keyword>
<dbReference type="EMBL" id="AWUE01014712">
    <property type="protein sequence ID" value="OMP01838.1"/>
    <property type="molecule type" value="Genomic_DNA"/>
</dbReference>
<feature type="transmembrane region" description="Helical" evidence="1">
    <location>
        <begin position="356"/>
        <end position="377"/>
    </location>
</feature>
<dbReference type="AlphaFoldDB" id="A0A1R3K4C7"/>